<organism evidence="2 3">
    <name type="scientific">Lentzea indica</name>
    <dbReference type="NCBI Taxonomy" id="2604800"/>
    <lineage>
        <taxon>Bacteria</taxon>
        <taxon>Bacillati</taxon>
        <taxon>Actinomycetota</taxon>
        <taxon>Actinomycetes</taxon>
        <taxon>Pseudonocardiales</taxon>
        <taxon>Pseudonocardiaceae</taxon>
        <taxon>Lentzea</taxon>
    </lineage>
</organism>
<proteinExistence type="predicted"/>
<name>A0ABX1F9G3_9PSEU</name>
<dbReference type="EMBL" id="VSRL01000001">
    <property type="protein sequence ID" value="NKE55361.1"/>
    <property type="molecule type" value="Genomic_DNA"/>
</dbReference>
<sequence>MVSGARQASEDENDQPKSAQAARRKLLWYRTDSGRPKALEEFRALPVRAQAGLSNALERYLTGQSRRGDVDSLGRGIYEIRHRYSNNHHRLLFTPWGPYCLALTAFYKNQQKTPKPDFERAIDRARRWRDANGDEPASG</sequence>
<comment type="caution">
    <text evidence="2">The sequence shown here is derived from an EMBL/GenBank/DDBJ whole genome shotgun (WGS) entry which is preliminary data.</text>
</comment>
<dbReference type="InterPro" id="IPR009241">
    <property type="entry name" value="HigB-like"/>
</dbReference>
<dbReference type="Pfam" id="PF05973">
    <property type="entry name" value="Gp49"/>
    <property type="match status" value="1"/>
</dbReference>
<evidence type="ECO:0000313" key="2">
    <source>
        <dbReference type="EMBL" id="NKE55361.1"/>
    </source>
</evidence>
<keyword evidence="3" id="KW-1185">Reference proteome</keyword>
<reference evidence="2 3" key="1">
    <citation type="submission" date="2019-08" db="EMBL/GenBank/DDBJ databases">
        <title>Lentzea from Indian Himalayas.</title>
        <authorList>
            <person name="Mandal S."/>
            <person name="Mallick Gupta A."/>
            <person name="Maiti P.K."/>
            <person name="Sarkar J."/>
            <person name="Mandal S."/>
        </authorList>
    </citation>
    <scope>NUCLEOTIDE SEQUENCE [LARGE SCALE GENOMIC DNA]</scope>
    <source>
        <strain evidence="2 3">PSKA42</strain>
    </source>
</reference>
<accession>A0ABX1F9G3</accession>
<gene>
    <name evidence="2" type="ORF">FXN61_00370</name>
</gene>
<feature type="region of interest" description="Disordered" evidence="1">
    <location>
        <begin position="1"/>
        <end position="22"/>
    </location>
</feature>
<dbReference type="Proteomes" id="UP001515943">
    <property type="component" value="Unassembled WGS sequence"/>
</dbReference>
<protein>
    <submittedName>
        <fullName evidence="2">Type II toxin-antitoxin system RelE/ParE family toxin</fullName>
    </submittedName>
</protein>
<evidence type="ECO:0000256" key="1">
    <source>
        <dbReference type="SAM" id="MobiDB-lite"/>
    </source>
</evidence>
<evidence type="ECO:0000313" key="3">
    <source>
        <dbReference type="Proteomes" id="UP001515943"/>
    </source>
</evidence>
<dbReference type="RefSeq" id="WP_167969200.1">
    <property type="nucleotide sequence ID" value="NZ_VSRL01000001.1"/>
</dbReference>